<dbReference type="Proteomes" id="UP001153636">
    <property type="component" value="Chromosome 1"/>
</dbReference>
<feature type="compositionally biased region" description="Low complexity" evidence="9">
    <location>
        <begin position="76"/>
        <end position="88"/>
    </location>
</feature>
<dbReference type="OrthoDB" id="10047851at2759"/>
<feature type="domain" description="RRM" evidence="10">
    <location>
        <begin position="538"/>
        <end position="623"/>
    </location>
</feature>
<comment type="subcellular location">
    <subcellularLocation>
        <location evidence="1">Nucleus</location>
    </subcellularLocation>
</comment>
<dbReference type="PANTHER" id="PTHR15528:SF11">
    <property type="entry name" value="FI18188P1"/>
    <property type="match status" value="1"/>
</dbReference>
<keyword evidence="4" id="KW-0805">Transcription regulation</keyword>
<feature type="compositionally biased region" description="Basic and acidic residues" evidence="9">
    <location>
        <begin position="25"/>
        <end position="38"/>
    </location>
</feature>
<dbReference type="SUPFAM" id="SSF54928">
    <property type="entry name" value="RNA-binding domain, RBD"/>
    <property type="match status" value="1"/>
</dbReference>
<keyword evidence="6" id="KW-0804">Transcription</keyword>
<evidence type="ECO:0000259" key="10">
    <source>
        <dbReference type="PROSITE" id="PS50102"/>
    </source>
</evidence>
<dbReference type="EMBL" id="OV651813">
    <property type="protein sequence ID" value="CAH1099282.1"/>
    <property type="molecule type" value="Genomic_DNA"/>
</dbReference>
<dbReference type="PROSITE" id="PS50102">
    <property type="entry name" value="RRM"/>
    <property type="match status" value="1"/>
</dbReference>
<evidence type="ECO:0000256" key="7">
    <source>
        <dbReference type="ARBA" id="ARBA00023242"/>
    </source>
</evidence>
<accession>A0A9P0C958</accession>
<dbReference type="GO" id="GO:0003723">
    <property type="term" value="F:RNA binding"/>
    <property type="evidence" value="ECO:0007669"/>
    <property type="project" value="UniProtKB-UniRule"/>
</dbReference>
<keyword evidence="3 8" id="KW-0694">RNA-binding</keyword>
<feature type="region of interest" description="Disordered" evidence="9">
    <location>
        <begin position="192"/>
        <end position="214"/>
    </location>
</feature>
<sequence length="661" mass="75144">MDKKEIINDHEYGIGKRKEHKDKKDRKIDKNIKIEDKNNLNIEDSNKIEIPQINKKDNNSSTSNLKESTTKDENSDTSLSQNNSSKSSQPMKTSNHPSSPTISLTESTTSLTPNKQILDSLPRELIARIKESGKRKPISVIPPIPAKKRGGPRMQEMAQLNRNKITKLVTMETVQLDHDYCSFGARDETYPKNPKKDSGFESAEEDDRTIIGKQPTVKNADGKLMVSLLKVNTIFTPNISQQKKKLNLEEYKKRREGFLTSQNNSQNSSPINSTCSSPLPEDENTKLLKHQEKLMRMAKEVLNTPPKGEKKPEPALVITPPVQLQVPHDMEMKTLVSIGVNTDFKVRRKNLDTLTPVERLDEIKPLLQKVSSKINGNSLITSVIENIPKVIDSCDPKQSDLTSNKDSNKNKIEHGEDKTIVYLPKNRVPVKTQTVECQTNISLIQQTKASRYRRRRQSSVSSCSSDSSRESRRSTSSYNRDRNSNNSRCSSRSSRSPNSTTSSSSYSSRSPSRSRSRSSSPKYSRKDKERLREVEERRVIYVGRVPPGTTRDDLKKRFKSFGPITNVSLHSRDHSYLDNYGFVTFANKLDAYEAIEHGNDDPWQPKYDLSFGGRRIFCQTGYSDLDNMRDESGYFASRNGADESFDKLLKEMQDKLRKRKA</sequence>
<evidence type="ECO:0000256" key="6">
    <source>
        <dbReference type="ARBA" id="ARBA00023163"/>
    </source>
</evidence>
<feature type="region of interest" description="Disordered" evidence="9">
    <location>
        <begin position="446"/>
        <end position="532"/>
    </location>
</feature>
<evidence type="ECO:0000256" key="1">
    <source>
        <dbReference type="ARBA" id="ARBA00004123"/>
    </source>
</evidence>
<evidence type="ECO:0000313" key="11">
    <source>
        <dbReference type="EMBL" id="CAH1099282.1"/>
    </source>
</evidence>
<proteinExistence type="predicted"/>
<dbReference type="AlphaFoldDB" id="A0A9P0C958"/>
<evidence type="ECO:0000256" key="8">
    <source>
        <dbReference type="PROSITE-ProRule" id="PRU00176"/>
    </source>
</evidence>
<dbReference type="SMART" id="SM00360">
    <property type="entry name" value="RRM"/>
    <property type="match status" value="1"/>
</dbReference>
<evidence type="ECO:0000313" key="12">
    <source>
        <dbReference type="Proteomes" id="UP001153636"/>
    </source>
</evidence>
<dbReference type="InterPro" id="IPR000504">
    <property type="entry name" value="RRM_dom"/>
</dbReference>
<keyword evidence="2" id="KW-0597">Phosphoprotein</keyword>
<dbReference type="Gene3D" id="3.30.70.330">
    <property type="match status" value="1"/>
</dbReference>
<dbReference type="GO" id="GO:0003712">
    <property type="term" value="F:transcription coregulator activity"/>
    <property type="evidence" value="ECO:0007669"/>
    <property type="project" value="InterPro"/>
</dbReference>
<evidence type="ECO:0000256" key="3">
    <source>
        <dbReference type="ARBA" id="ARBA00022884"/>
    </source>
</evidence>
<dbReference type="Pfam" id="PF00076">
    <property type="entry name" value="RRM_1"/>
    <property type="match status" value="1"/>
</dbReference>
<organism evidence="11 12">
    <name type="scientific">Psylliodes chrysocephalus</name>
    <dbReference type="NCBI Taxonomy" id="3402493"/>
    <lineage>
        <taxon>Eukaryota</taxon>
        <taxon>Metazoa</taxon>
        <taxon>Ecdysozoa</taxon>
        <taxon>Arthropoda</taxon>
        <taxon>Hexapoda</taxon>
        <taxon>Insecta</taxon>
        <taxon>Pterygota</taxon>
        <taxon>Neoptera</taxon>
        <taxon>Endopterygota</taxon>
        <taxon>Coleoptera</taxon>
        <taxon>Polyphaga</taxon>
        <taxon>Cucujiformia</taxon>
        <taxon>Chrysomeloidea</taxon>
        <taxon>Chrysomelidae</taxon>
        <taxon>Galerucinae</taxon>
        <taxon>Alticini</taxon>
        <taxon>Psylliodes</taxon>
    </lineage>
</organism>
<keyword evidence="5" id="KW-0010">Activator</keyword>
<dbReference type="InterPro" id="IPR035979">
    <property type="entry name" value="RBD_domain_sf"/>
</dbReference>
<evidence type="ECO:0000256" key="5">
    <source>
        <dbReference type="ARBA" id="ARBA00023159"/>
    </source>
</evidence>
<protein>
    <recommendedName>
        <fullName evidence="10">RRM domain-containing protein</fullName>
    </recommendedName>
</protein>
<gene>
    <name evidence="11" type="ORF">PSYICH_LOCUS856</name>
</gene>
<evidence type="ECO:0000256" key="2">
    <source>
        <dbReference type="ARBA" id="ARBA00022553"/>
    </source>
</evidence>
<feature type="compositionally biased region" description="Basic and acidic residues" evidence="9">
    <location>
        <begin position="1"/>
        <end position="16"/>
    </location>
</feature>
<name>A0A9P0C958_9CUCU</name>
<dbReference type="GO" id="GO:0045944">
    <property type="term" value="P:positive regulation of transcription by RNA polymerase II"/>
    <property type="evidence" value="ECO:0007669"/>
    <property type="project" value="TreeGrafter"/>
</dbReference>
<dbReference type="InterPro" id="IPR034605">
    <property type="entry name" value="PGC-1"/>
</dbReference>
<feature type="compositionally biased region" description="Low complexity" evidence="9">
    <location>
        <begin position="484"/>
        <end position="522"/>
    </location>
</feature>
<dbReference type="GO" id="GO:0005634">
    <property type="term" value="C:nucleus"/>
    <property type="evidence" value="ECO:0007669"/>
    <property type="project" value="UniProtKB-SubCell"/>
</dbReference>
<feature type="region of interest" description="Disordered" evidence="9">
    <location>
        <begin position="1"/>
        <end position="116"/>
    </location>
</feature>
<feature type="region of interest" description="Disordered" evidence="9">
    <location>
        <begin position="259"/>
        <end position="282"/>
    </location>
</feature>
<feature type="compositionally biased region" description="Low complexity" evidence="9">
    <location>
        <begin position="97"/>
        <end position="113"/>
    </location>
</feature>
<keyword evidence="12" id="KW-1185">Reference proteome</keyword>
<reference evidence="11" key="1">
    <citation type="submission" date="2022-01" db="EMBL/GenBank/DDBJ databases">
        <authorList>
            <person name="King R."/>
        </authorList>
    </citation>
    <scope>NUCLEOTIDE SEQUENCE</scope>
</reference>
<dbReference type="InterPro" id="IPR012677">
    <property type="entry name" value="Nucleotide-bd_a/b_plait_sf"/>
</dbReference>
<evidence type="ECO:0000256" key="4">
    <source>
        <dbReference type="ARBA" id="ARBA00023015"/>
    </source>
</evidence>
<feature type="compositionally biased region" description="Basic and acidic residues" evidence="9">
    <location>
        <begin position="467"/>
        <end position="483"/>
    </location>
</feature>
<keyword evidence="7" id="KW-0539">Nucleus</keyword>
<feature type="compositionally biased region" description="Low complexity" evidence="9">
    <location>
        <begin position="261"/>
        <end position="273"/>
    </location>
</feature>
<dbReference type="PANTHER" id="PTHR15528">
    <property type="entry name" value="PEROXISOME PROLIFERATOR ACTIVATED RECEPTOR GAMMA COACTIVATOR 1 PGC-1 -RELATED"/>
    <property type="match status" value="1"/>
</dbReference>
<evidence type="ECO:0000256" key="9">
    <source>
        <dbReference type="SAM" id="MobiDB-lite"/>
    </source>
</evidence>